<keyword evidence="6" id="KW-1185">Reference proteome</keyword>
<accession>A0A1M5XBP5</accession>
<dbReference type="PROSITE" id="PS50110">
    <property type="entry name" value="RESPONSE_REGULATORY"/>
    <property type="match status" value="1"/>
</dbReference>
<dbReference type="OrthoDB" id="9788090at2"/>
<dbReference type="SUPFAM" id="SSF52172">
    <property type="entry name" value="CheY-like"/>
    <property type="match status" value="1"/>
</dbReference>
<protein>
    <submittedName>
        <fullName evidence="5">Response regulator receiver domain-containing protein</fullName>
    </submittedName>
</protein>
<dbReference type="SMART" id="SM00448">
    <property type="entry name" value="REC"/>
    <property type="match status" value="1"/>
</dbReference>
<dbReference type="RefSeq" id="WP_073377245.1">
    <property type="nucleotide sequence ID" value="NZ_FQXS01000018.1"/>
</dbReference>
<gene>
    <name evidence="5" type="ORF">SAMN02745124_02911</name>
</gene>
<evidence type="ECO:0000313" key="5">
    <source>
        <dbReference type="EMBL" id="SHH96613.1"/>
    </source>
</evidence>
<dbReference type="InterPro" id="IPR050595">
    <property type="entry name" value="Bact_response_regulator"/>
</dbReference>
<evidence type="ECO:0000259" key="4">
    <source>
        <dbReference type="PROSITE" id="PS50110"/>
    </source>
</evidence>
<evidence type="ECO:0000256" key="1">
    <source>
        <dbReference type="ARBA" id="ARBA00022553"/>
    </source>
</evidence>
<evidence type="ECO:0000256" key="2">
    <source>
        <dbReference type="ARBA" id="ARBA00023012"/>
    </source>
</evidence>
<evidence type="ECO:0000313" key="6">
    <source>
        <dbReference type="Proteomes" id="UP000184139"/>
    </source>
</evidence>
<feature type="domain" description="Response regulatory" evidence="4">
    <location>
        <begin position="5"/>
        <end position="119"/>
    </location>
</feature>
<dbReference type="InterPro" id="IPR001789">
    <property type="entry name" value="Sig_transdc_resp-reg_receiver"/>
</dbReference>
<evidence type="ECO:0000256" key="3">
    <source>
        <dbReference type="PROSITE-ProRule" id="PRU00169"/>
    </source>
</evidence>
<keyword evidence="1 3" id="KW-0597">Phosphoprotein</keyword>
<dbReference type="InterPro" id="IPR011006">
    <property type="entry name" value="CheY-like_superfamily"/>
</dbReference>
<organism evidence="5 6">
    <name type="scientific">Desulfofustis glycolicus DSM 9705</name>
    <dbReference type="NCBI Taxonomy" id="1121409"/>
    <lineage>
        <taxon>Bacteria</taxon>
        <taxon>Pseudomonadati</taxon>
        <taxon>Thermodesulfobacteriota</taxon>
        <taxon>Desulfobulbia</taxon>
        <taxon>Desulfobulbales</taxon>
        <taxon>Desulfocapsaceae</taxon>
        <taxon>Desulfofustis</taxon>
    </lineage>
</organism>
<dbReference type="AlphaFoldDB" id="A0A1M5XBP5"/>
<dbReference type="STRING" id="1121409.SAMN02745124_02911"/>
<reference evidence="5 6" key="1">
    <citation type="submission" date="2016-11" db="EMBL/GenBank/DDBJ databases">
        <authorList>
            <person name="Jaros S."/>
            <person name="Januszkiewicz K."/>
            <person name="Wedrychowicz H."/>
        </authorList>
    </citation>
    <scope>NUCLEOTIDE SEQUENCE [LARGE SCALE GENOMIC DNA]</scope>
    <source>
        <strain evidence="5 6">DSM 9705</strain>
    </source>
</reference>
<name>A0A1M5XBP5_9BACT</name>
<dbReference type="PANTHER" id="PTHR44591:SF14">
    <property type="entry name" value="PROTEIN PILG"/>
    <property type="match status" value="1"/>
</dbReference>
<sequence length="142" mass="15965">MKQFNVLIVDDEDEFRDLTIKRLTKKGLIVEGAESGRKALDIIKTGRIDVVVLDVKMPGMDGIETLGHIRALQPLVEVVLLTGHASVESGIEGMKLGAFDYLMKPIELEPLLEKLNDAYEKKRLHEEKIEQAMIKKHMAMPS</sequence>
<dbReference type="PANTHER" id="PTHR44591">
    <property type="entry name" value="STRESS RESPONSE REGULATOR PROTEIN 1"/>
    <property type="match status" value="1"/>
</dbReference>
<feature type="modified residue" description="4-aspartylphosphate" evidence="3">
    <location>
        <position position="54"/>
    </location>
</feature>
<proteinExistence type="predicted"/>
<dbReference type="GO" id="GO:0000160">
    <property type="term" value="P:phosphorelay signal transduction system"/>
    <property type="evidence" value="ECO:0007669"/>
    <property type="project" value="UniProtKB-KW"/>
</dbReference>
<dbReference type="Proteomes" id="UP000184139">
    <property type="component" value="Unassembled WGS sequence"/>
</dbReference>
<keyword evidence="2" id="KW-0902">Two-component regulatory system</keyword>
<dbReference type="Gene3D" id="3.40.50.2300">
    <property type="match status" value="1"/>
</dbReference>
<dbReference type="EMBL" id="FQXS01000018">
    <property type="protein sequence ID" value="SHH96613.1"/>
    <property type="molecule type" value="Genomic_DNA"/>
</dbReference>
<dbReference type="Pfam" id="PF00072">
    <property type="entry name" value="Response_reg"/>
    <property type="match status" value="1"/>
</dbReference>